<dbReference type="InterPro" id="IPR056396">
    <property type="entry name" value="HEAT_SCC3-SA"/>
</dbReference>
<dbReference type="InterPro" id="IPR013721">
    <property type="entry name" value="STAG"/>
</dbReference>
<dbReference type="InterPro" id="IPR020839">
    <property type="entry name" value="SCD"/>
</dbReference>
<dbReference type="Proteomes" id="UP000295192">
    <property type="component" value="Unassembled WGS sequence"/>
</dbReference>
<comment type="caution">
    <text evidence="4">The sequence shown here is derived from an EMBL/GenBank/DDBJ whole genome shotgun (WGS) entry which is preliminary data.</text>
</comment>
<dbReference type="PANTHER" id="PTHR11199">
    <property type="entry name" value="STROMAL ANTIGEN"/>
    <property type="match status" value="1"/>
</dbReference>
<dbReference type="GO" id="GO:0000785">
    <property type="term" value="C:chromatin"/>
    <property type="evidence" value="ECO:0007669"/>
    <property type="project" value="TreeGrafter"/>
</dbReference>
<evidence type="ECO:0000313" key="5">
    <source>
        <dbReference type="Proteomes" id="UP000295192"/>
    </source>
</evidence>
<accession>A0A484AX42</accession>
<keyword evidence="5" id="KW-1185">Reference proteome</keyword>
<comment type="similarity">
    <text evidence="1">Belongs to the SCC3 family.</text>
</comment>
<dbReference type="PANTHER" id="PTHR11199:SF0">
    <property type="entry name" value="LD34181P-RELATED"/>
    <property type="match status" value="1"/>
</dbReference>
<dbReference type="STRING" id="7232.A0A484AX42"/>
<dbReference type="GO" id="GO:0008278">
    <property type="term" value="C:cohesin complex"/>
    <property type="evidence" value="ECO:0007669"/>
    <property type="project" value="TreeGrafter"/>
</dbReference>
<dbReference type="Pfam" id="PF21581">
    <property type="entry name" value="SCD"/>
    <property type="match status" value="1"/>
</dbReference>
<dbReference type="InterPro" id="IPR039662">
    <property type="entry name" value="Cohesin_Scc3/SA"/>
</dbReference>
<evidence type="ECO:0000313" key="4">
    <source>
        <dbReference type="EMBL" id="TDG41056.1"/>
    </source>
</evidence>
<dbReference type="InterPro" id="IPR016024">
    <property type="entry name" value="ARM-type_fold"/>
</dbReference>
<dbReference type="Pfam" id="PF24571">
    <property type="entry name" value="HEAT_SCC3-SA"/>
    <property type="match status" value="1"/>
</dbReference>
<name>A0A484AX42_DRONA</name>
<dbReference type="PROSITE" id="PS51425">
    <property type="entry name" value="SCD"/>
    <property type="match status" value="1"/>
</dbReference>
<evidence type="ECO:0000256" key="1">
    <source>
        <dbReference type="ARBA" id="ARBA00005486"/>
    </source>
</evidence>
<protein>
    <recommendedName>
        <fullName evidence="3">SCD domain-containing protein</fullName>
    </recommendedName>
</protein>
<proteinExistence type="inferred from homology"/>
<feature type="region of interest" description="Disordered" evidence="2">
    <location>
        <begin position="29"/>
        <end position="49"/>
    </location>
</feature>
<dbReference type="OMA" id="LDWSTMV"/>
<dbReference type="GO" id="GO:0007062">
    <property type="term" value="P:sister chromatid cohesion"/>
    <property type="evidence" value="ECO:0007669"/>
    <property type="project" value="UniProtKB-ARBA"/>
</dbReference>
<evidence type="ECO:0000256" key="2">
    <source>
        <dbReference type="SAM" id="MobiDB-lite"/>
    </source>
</evidence>
<dbReference type="AlphaFoldDB" id="A0A484AX42"/>
<gene>
    <name evidence="4" type="ORF">AWZ03_012523</name>
</gene>
<dbReference type="EMBL" id="LSRL02000421">
    <property type="protein sequence ID" value="TDG41056.1"/>
    <property type="molecule type" value="Genomic_DNA"/>
</dbReference>
<evidence type="ECO:0000259" key="3">
    <source>
        <dbReference type="PROSITE" id="PS51425"/>
    </source>
</evidence>
<reference evidence="4 5" key="1">
    <citation type="journal article" date="2019" name="J. Hered.">
        <title>An Improved Genome Assembly for Drosophila navojoa, the Basal Species in the mojavensis Cluster.</title>
        <authorList>
            <person name="Vanderlinde T."/>
            <person name="Dupim E.G."/>
            <person name="Nazario-Yepiz N.O."/>
            <person name="Carvalho A.B."/>
        </authorList>
    </citation>
    <scope>NUCLEOTIDE SEQUENCE [LARGE SCALE GENOMIC DNA]</scope>
    <source>
        <strain evidence="4">Navoj_Jal97</strain>
        <tissue evidence="4">Whole organism</tissue>
    </source>
</reference>
<dbReference type="GO" id="GO:0005634">
    <property type="term" value="C:nucleus"/>
    <property type="evidence" value="ECO:0007669"/>
    <property type="project" value="TreeGrafter"/>
</dbReference>
<dbReference type="Pfam" id="PF08514">
    <property type="entry name" value="STAG"/>
    <property type="match status" value="1"/>
</dbReference>
<sequence length="954" mass="107208">MDIPDGTIMSAFEVIQTSDDQEIIEILGSSNRDGQDGGNQGDHSNNSNDVELESSMLQLLRTKAKSVEEICSEFIQLCVSDPEAGLFKFMQFVLETSDIDTPEMQNNQVKSGIFFNAASSQENVHRFPVMVRSSHTFSVDVSSFLEQLLHAVICTSVVLQSQFMRKMGNFLIVGTESDVVPLRHTNTLIALKMMTALNNMIALQNESQRRLWANLLKKVFLKRRLDVAADIRSMCVAECGVWLDNFPQGYISNKRLIHLFEALDDGSMKVEEASLDAIVKLEKKTKLREQIVQEGYKSRMALLSISLSTPHTKLVDKAIHLLVAFQRVMPEVIDNEMVQIIEQMAFTANRNVAQAAAQLLHARFMAQPTASARVLAMARLFVKFFRHEQTPYLIDAFYGIGDSLLDWSTMVKILLDQEDLTHQEATVIIEIMALSVRQAVTGDSPSGRITDPLAKVGANELVITSIFPSLNMLLHKYRMDPLQMKYLLDLPLHMSFSSEQVELLLGQIKTLVLKHNNVEVMHYCTAALHLLSQKYEKVAAPILKELMERAALIYLETDSAWQLSVSKKQVSRINACNQRLLVALRIISAVYQYCDMSEFPVMNSVLLKLKQAVKDRDPSVGTLSDETISICIEICYVGISWNLKRIQEAARVGDQIDGDCLVVAEHQDIFFLAAMYIIKNSNDVNFSGDAFASACELLVLFAENMRHSKNPALCALEYRPSAYELKILENFAIQYVFGGTAAAELDNAVVSKLAGLVPQKRRVLSGFCKLCISNVVPVLSAANVLQYYEQFFSYYGDILFSTLEHCMLINTVDLSMVLMHSLLLLYRRIMGAFDSPVQASDSLQFGKLISMSKMFSHLFSFDPVKTHPAVLILHRAGIVYATEGTEDAWNAPENLFYLKVVRQFVYLLQADDITDILGLLDSSLIGKQPNTSPEWEALHYYRDSLVAAHNQNRR</sequence>
<feature type="domain" description="SCD" evidence="3">
    <location>
        <begin position="220"/>
        <end position="305"/>
    </location>
</feature>
<organism evidence="4 5">
    <name type="scientific">Drosophila navojoa</name>
    <name type="common">Fruit fly</name>
    <dbReference type="NCBI Taxonomy" id="7232"/>
    <lineage>
        <taxon>Eukaryota</taxon>
        <taxon>Metazoa</taxon>
        <taxon>Ecdysozoa</taxon>
        <taxon>Arthropoda</taxon>
        <taxon>Hexapoda</taxon>
        <taxon>Insecta</taxon>
        <taxon>Pterygota</taxon>
        <taxon>Neoptera</taxon>
        <taxon>Endopterygota</taxon>
        <taxon>Diptera</taxon>
        <taxon>Brachycera</taxon>
        <taxon>Muscomorpha</taxon>
        <taxon>Ephydroidea</taxon>
        <taxon>Drosophilidae</taxon>
        <taxon>Drosophila</taxon>
    </lineage>
</organism>
<dbReference type="GO" id="GO:0003682">
    <property type="term" value="F:chromatin binding"/>
    <property type="evidence" value="ECO:0007669"/>
    <property type="project" value="TreeGrafter"/>
</dbReference>
<dbReference type="OrthoDB" id="498590at2759"/>
<dbReference type="SUPFAM" id="SSF48371">
    <property type="entry name" value="ARM repeat"/>
    <property type="match status" value="1"/>
</dbReference>
<dbReference type="KEGG" id="dnv:108655842"/>